<dbReference type="Proteomes" id="UP001189429">
    <property type="component" value="Unassembled WGS sequence"/>
</dbReference>
<name>A0ABN9RGK9_9DINO</name>
<reference evidence="2" key="1">
    <citation type="submission" date="2023-10" db="EMBL/GenBank/DDBJ databases">
        <authorList>
            <person name="Chen Y."/>
            <person name="Shah S."/>
            <person name="Dougan E. K."/>
            <person name="Thang M."/>
            <person name="Chan C."/>
        </authorList>
    </citation>
    <scope>NUCLEOTIDE SEQUENCE [LARGE SCALE GENOMIC DNA]</scope>
</reference>
<evidence type="ECO:0000313" key="3">
    <source>
        <dbReference type="Proteomes" id="UP001189429"/>
    </source>
</evidence>
<dbReference type="EMBL" id="CAUYUJ010006594">
    <property type="protein sequence ID" value="CAK0817909.1"/>
    <property type="molecule type" value="Genomic_DNA"/>
</dbReference>
<proteinExistence type="predicted"/>
<protein>
    <submittedName>
        <fullName evidence="2">Uncharacterized protein</fullName>
    </submittedName>
</protein>
<feature type="non-terminal residue" evidence="2">
    <location>
        <position position="209"/>
    </location>
</feature>
<gene>
    <name evidence="2" type="ORF">PCOR1329_LOCUS20350</name>
</gene>
<feature type="region of interest" description="Disordered" evidence="1">
    <location>
        <begin position="163"/>
        <end position="194"/>
    </location>
</feature>
<feature type="compositionally biased region" description="Acidic residues" evidence="1">
    <location>
        <begin position="169"/>
        <end position="186"/>
    </location>
</feature>
<sequence>NESRATSDLLDFYRKSYENIDQTLSRFEVARRRAAALGGFQMGPQGYAWMLMTALGCSPAEWNELLVHFRGHLPRTEQQFAERVECIRRYGHVLEKGPMSVNRSSKGRGHGQFFFPTFNFGGGDGHQDDQADGYTGGGMAASRAPSAPWAPTAAAPLAPDPWRAYYGNECEENDTDTDDDDGEDLGGSDFPGQIGHDDAAIQQCLYQNY</sequence>
<evidence type="ECO:0000256" key="1">
    <source>
        <dbReference type="SAM" id="MobiDB-lite"/>
    </source>
</evidence>
<organism evidence="2 3">
    <name type="scientific">Prorocentrum cordatum</name>
    <dbReference type="NCBI Taxonomy" id="2364126"/>
    <lineage>
        <taxon>Eukaryota</taxon>
        <taxon>Sar</taxon>
        <taxon>Alveolata</taxon>
        <taxon>Dinophyceae</taxon>
        <taxon>Prorocentrales</taxon>
        <taxon>Prorocentraceae</taxon>
        <taxon>Prorocentrum</taxon>
    </lineage>
</organism>
<keyword evidence="3" id="KW-1185">Reference proteome</keyword>
<comment type="caution">
    <text evidence="2">The sequence shown here is derived from an EMBL/GenBank/DDBJ whole genome shotgun (WGS) entry which is preliminary data.</text>
</comment>
<accession>A0ABN9RGK9</accession>
<feature type="non-terminal residue" evidence="2">
    <location>
        <position position="1"/>
    </location>
</feature>
<evidence type="ECO:0000313" key="2">
    <source>
        <dbReference type="EMBL" id="CAK0817909.1"/>
    </source>
</evidence>